<gene>
    <name evidence="7" type="ORF">GXY80_08950</name>
</gene>
<reference evidence="7" key="1">
    <citation type="journal article" date="2020" name="Biotechnol. Biofuels">
        <title>New insights from the biogas microbiome by comprehensive genome-resolved metagenomics of nearly 1600 species originating from multiple anaerobic digesters.</title>
        <authorList>
            <person name="Campanaro S."/>
            <person name="Treu L."/>
            <person name="Rodriguez-R L.M."/>
            <person name="Kovalovszki A."/>
            <person name="Ziels R.M."/>
            <person name="Maus I."/>
            <person name="Zhu X."/>
            <person name="Kougias P.G."/>
            <person name="Basile A."/>
            <person name="Luo G."/>
            <person name="Schluter A."/>
            <person name="Konstantinidis K.T."/>
            <person name="Angelidaki I."/>
        </authorList>
    </citation>
    <scope>NUCLEOTIDE SEQUENCE</scope>
    <source>
        <strain evidence="7">AS06rmzACSIP_7</strain>
    </source>
</reference>
<keyword evidence="2" id="KW-0436">Ligase</keyword>
<keyword evidence="4" id="KW-0067">ATP-binding</keyword>
<dbReference type="GO" id="GO:0005886">
    <property type="term" value="C:plasma membrane"/>
    <property type="evidence" value="ECO:0007669"/>
    <property type="project" value="TreeGrafter"/>
</dbReference>
<dbReference type="PANTHER" id="PTHR43107">
    <property type="entry name" value="LONG-CHAIN FATTY ACID TRANSPORT PROTEIN"/>
    <property type="match status" value="1"/>
</dbReference>
<name>A0A971M444_9BACT</name>
<dbReference type="PANTHER" id="PTHR43107:SF15">
    <property type="entry name" value="FATTY ACID TRANSPORT PROTEIN 3, ISOFORM A"/>
    <property type="match status" value="1"/>
</dbReference>
<protein>
    <submittedName>
        <fullName evidence="7">AMP-binding protein</fullName>
    </submittedName>
</protein>
<dbReference type="GO" id="GO:0004467">
    <property type="term" value="F:long-chain fatty acid-CoA ligase activity"/>
    <property type="evidence" value="ECO:0007669"/>
    <property type="project" value="TreeGrafter"/>
</dbReference>
<dbReference type="Gene3D" id="3.40.50.12780">
    <property type="entry name" value="N-terminal domain of ligase-like"/>
    <property type="match status" value="1"/>
</dbReference>
<dbReference type="Proteomes" id="UP000777265">
    <property type="component" value="Unassembled WGS sequence"/>
</dbReference>
<comment type="caution">
    <text evidence="7">The sequence shown here is derived from an EMBL/GenBank/DDBJ whole genome shotgun (WGS) entry which is preliminary data.</text>
</comment>
<evidence type="ECO:0000259" key="6">
    <source>
        <dbReference type="Pfam" id="PF13193"/>
    </source>
</evidence>
<sequence length="532" mass="59784">MESTDISRKRTVHAVLEQQAEKYGDKTFFHFKDRPYSYNELNNRAARVARGLQAVGINKGDKVGIMLDNCPEFLFSWFGVCKAGGVEVPLNTAHKGDLLEYLLNQSDCRVLVVDNRYTERLYDILANVPGLQAIVVVNGAGKSEGIDGRTVMDWDALIANGGDYRPVDIVWSDPFIVMFTSGTTGPSKGALMPHNYGVYMGEGVCEMTGYTEGDCLYNVLPLFHGNAQLLSTMPALLSGARMVLAEKFSASRFWDDIERHGCTEFNYVGGILPILYKAEPKPADADNPLRIMMGAGAPMDLFEAFEKRFGVTLIEGYGMSEIGTPLMNTVKERKPGTCGRPRADYVVKVVDDDYAEVGPNTPGELLIRPLKPYCMFLEYYKMPGKTVEACADLWFHTGDYLYYDEDGYFHFVDRKKDALRRRGENISSYEVEKAINAHPSVSESAAVAVKSELGEDEVMICLTLKNGKTLQMEDLMAFCEDRMAHFMIPRYVRVMERMPKTPTERVKKNVLREEGVTPDTWDREEAGYKLKR</sequence>
<evidence type="ECO:0000256" key="3">
    <source>
        <dbReference type="ARBA" id="ARBA00022741"/>
    </source>
</evidence>
<dbReference type="GO" id="GO:0044539">
    <property type="term" value="P:long-chain fatty acid import into cell"/>
    <property type="evidence" value="ECO:0007669"/>
    <property type="project" value="TreeGrafter"/>
</dbReference>
<dbReference type="CDD" id="cd05934">
    <property type="entry name" value="FACL_DitJ_like"/>
    <property type="match status" value="1"/>
</dbReference>
<dbReference type="InterPro" id="IPR045851">
    <property type="entry name" value="AMP-bd_C_sf"/>
</dbReference>
<dbReference type="InterPro" id="IPR025110">
    <property type="entry name" value="AMP-bd_C"/>
</dbReference>
<dbReference type="PROSITE" id="PS00455">
    <property type="entry name" value="AMP_BINDING"/>
    <property type="match status" value="1"/>
</dbReference>
<dbReference type="Pfam" id="PF13193">
    <property type="entry name" value="AMP-binding_C"/>
    <property type="match status" value="1"/>
</dbReference>
<organism evidence="7 8">
    <name type="scientific">Syntrophorhabdus aromaticivorans</name>
    <dbReference type="NCBI Taxonomy" id="328301"/>
    <lineage>
        <taxon>Bacteria</taxon>
        <taxon>Pseudomonadati</taxon>
        <taxon>Thermodesulfobacteriota</taxon>
        <taxon>Syntrophorhabdia</taxon>
        <taxon>Syntrophorhabdales</taxon>
        <taxon>Syntrophorhabdaceae</taxon>
        <taxon>Syntrophorhabdus</taxon>
    </lineage>
</organism>
<evidence type="ECO:0000256" key="2">
    <source>
        <dbReference type="ARBA" id="ARBA00022598"/>
    </source>
</evidence>
<reference evidence="7" key="2">
    <citation type="submission" date="2020-01" db="EMBL/GenBank/DDBJ databases">
        <authorList>
            <person name="Campanaro S."/>
        </authorList>
    </citation>
    <scope>NUCLEOTIDE SEQUENCE</scope>
    <source>
        <strain evidence="7">AS06rmzACSIP_7</strain>
    </source>
</reference>
<dbReference type="InterPro" id="IPR020845">
    <property type="entry name" value="AMP-binding_CS"/>
</dbReference>
<dbReference type="InterPro" id="IPR000873">
    <property type="entry name" value="AMP-dep_synth/lig_dom"/>
</dbReference>
<dbReference type="GO" id="GO:0005324">
    <property type="term" value="F:long-chain fatty acid transmembrane transporter activity"/>
    <property type="evidence" value="ECO:0007669"/>
    <property type="project" value="TreeGrafter"/>
</dbReference>
<dbReference type="AlphaFoldDB" id="A0A971M444"/>
<evidence type="ECO:0000259" key="5">
    <source>
        <dbReference type="Pfam" id="PF00501"/>
    </source>
</evidence>
<dbReference type="GO" id="GO:0005524">
    <property type="term" value="F:ATP binding"/>
    <property type="evidence" value="ECO:0007669"/>
    <property type="project" value="UniProtKB-KW"/>
</dbReference>
<accession>A0A971M444</accession>
<proteinExistence type="inferred from homology"/>
<dbReference type="Pfam" id="PF00501">
    <property type="entry name" value="AMP-binding"/>
    <property type="match status" value="1"/>
</dbReference>
<evidence type="ECO:0000313" key="7">
    <source>
        <dbReference type="EMBL" id="NLW35590.1"/>
    </source>
</evidence>
<evidence type="ECO:0000256" key="1">
    <source>
        <dbReference type="ARBA" id="ARBA00006432"/>
    </source>
</evidence>
<dbReference type="InterPro" id="IPR042099">
    <property type="entry name" value="ANL_N_sf"/>
</dbReference>
<dbReference type="SUPFAM" id="SSF56801">
    <property type="entry name" value="Acetyl-CoA synthetase-like"/>
    <property type="match status" value="1"/>
</dbReference>
<evidence type="ECO:0000256" key="4">
    <source>
        <dbReference type="ARBA" id="ARBA00022840"/>
    </source>
</evidence>
<dbReference type="Gene3D" id="3.30.300.30">
    <property type="match status" value="1"/>
</dbReference>
<evidence type="ECO:0000313" key="8">
    <source>
        <dbReference type="Proteomes" id="UP000777265"/>
    </source>
</evidence>
<feature type="domain" description="AMP-binding enzyme C-terminal" evidence="6">
    <location>
        <begin position="430"/>
        <end position="503"/>
    </location>
</feature>
<comment type="similarity">
    <text evidence="1">Belongs to the ATP-dependent AMP-binding enzyme family.</text>
</comment>
<dbReference type="EMBL" id="JAAYEE010000145">
    <property type="protein sequence ID" value="NLW35590.1"/>
    <property type="molecule type" value="Genomic_DNA"/>
</dbReference>
<keyword evidence="3" id="KW-0547">Nucleotide-binding</keyword>
<feature type="domain" description="AMP-dependent synthetase/ligase" evidence="5">
    <location>
        <begin position="16"/>
        <end position="368"/>
    </location>
</feature>